<dbReference type="Proteomes" id="UP000198661">
    <property type="component" value="Unassembled WGS sequence"/>
</dbReference>
<evidence type="ECO:0000313" key="1">
    <source>
        <dbReference type="EMBL" id="SFG28604.1"/>
    </source>
</evidence>
<dbReference type="EMBL" id="FOOK01000024">
    <property type="protein sequence ID" value="SFG28604.1"/>
    <property type="molecule type" value="Genomic_DNA"/>
</dbReference>
<reference evidence="1 2" key="1">
    <citation type="submission" date="2016-10" db="EMBL/GenBank/DDBJ databases">
        <authorList>
            <person name="de Groot N.N."/>
        </authorList>
    </citation>
    <scope>NUCLEOTIDE SEQUENCE [LARGE SCALE GENOMIC DNA]</scope>
    <source>
        <strain evidence="1 2">DSM 44945</strain>
    </source>
</reference>
<evidence type="ECO:0000313" key="2">
    <source>
        <dbReference type="Proteomes" id="UP000198661"/>
    </source>
</evidence>
<proteinExistence type="predicted"/>
<organism evidence="1 2">
    <name type="scientific">Planifilum fulgidum</name>
    <dbReference type="NCBI Taxonomy" id="201973"/>
    <lineage>
        <taxon>Bacteria</taxon>
        <taxon>Bacillati</taxon>
        <taxon>Bacillota</taxon>
        <taxon>Bacilli</taxon>
        <taxon>Bacillales</taxon>
        <taxon>Thermoactinomycetaceae</taxon>
        <taxon>Planifilum</taxon>
    </lineage>
</organism>
<accession>A0A1I2QJN0</accession>
<keyword evidence="2" id="KW-1185">Reference proteome</keyword>
<name>A0A1I2QJN0_9BACL</name>
<dbReference type="AlphaFoldDB" id="A0A1I2QJN0"/>
<gene>
    <name evidence="1" type="ORF">SAMN04488025_12449</name>
</gene>
<sequence>MMEQNEKVCSPGQILQGAAYLGKETLDLASPSLMANKTAFNSREMKGVM</sequence>
<dbReference type="RefSeq" id="WP_177199147.1">
    <property type="nucleotide sequence ID" value="NZ_FOOK01000024.1"/>
</dbReference>
<protein>
    <submittedName>
        <fullName evidence="1">Uncharacterized protein</fullName>
    </submittedName>
</protein>